<reference evidence="3" key="2">
    <citation type="submission" date="2025-08" db="UniProtKB">
        <authorList>
            <consortium name="Ensembl"/>
        </authorList>
    </citation>
    <scope>IDENTIFICATION</scope>
    <source>
        <strain evidence="3">2N</strain>
    </source>
</reference>
<dbReference type="EMBL" id="AAKN02038279">
    <property type="status" value="NOT_ANNOTATED_CDS"/>
    <property type="molecule type" value="Genomic_DNA"/>
</dbReference>
<feature type="compositionally biased region" description="Low complexity" evidence="1">
    <location>
        <begin position="159"/>
        <end position="174"/>
    </location>
</feature>
<reference evidence="3" key="3">
    <citation type="submission" date="2025-09" db="UniProtKB">
        <authorList>
            <consortium name="Ensembl"/>
        </authorList>
    </citation>
    <scope>IDENTIFICATION</scope>
    <source>
        <strain evidence="3">2N</strain>
    </source>
</reference>
<dbReference type="PANTHER" id="PTHR12844:SF45">
    <property type="entry name" value="CNK3_IPCEF1 FUSION PROTEIN-RELATED"/>
    <property type="match status" value="1"/>
</dbReference>
<dbReference type="Bgee" id="ENSCPOG00000003418">
    <property type="expression patterns" value="Expressed in cerebellum and 8 other cell types or tissues"/>
</dbReference>
<dbReference type="FunFam" id="2.30.29.30:FF:000092">
    <property type="entry name" value="Connector enhancer of kinase suppressor of Ras 2"/>
    <property type="match status" value="1"/>
</dbReference>
<dbReference type="VEuPathDB" id="HostDB:ENSCPOG00000003418"/>
<accession>H0V0T9</accession>
<dbReference type="InterPro" id="IPR001849">
    <property type="entry name" value="PH_domain"/>
</dbReference>
<dbReference type="Proteomes" id="UP000005447">
    <property type="component" value="Unassembled WGS sequence"/>
</dbReference>
<feature type="region of interest" description="Disordered" evidence="1">
    <location>
        <begin position="141"/>
        <end position="220"/>
    </location>
</feature>
<evidence type="ECO:0000256" key="1">
    <source>
        <dbReference type="SAM" id="MobiDB-lite"/>
    </source>
</evidence>
<dbReference type="SMART" id="SM00233">
    <property type="entry name" value="PH"/>
    <property type="match status" value="1"/>
</dbReference>
<feature type="compositionally biased region" description="Low complexity" evidence="1">
    <location>
        <begin position="183"/>
        <end position="208"/>
    </location>
</feature>
<sequence>MATNQVPLRQKTRKKTQDFFKMSRRRISCKDLGHADCQGWLYKKKEKGTFLSNKWKKFWVVLKGSSLYWYSNQMAEKADGFVNLSDFTVEKASECKKKNALKINHPQIKTFYFAAENLQEMNVWLNKLGLAVIHHESATRDEECYSESEQEDPEIAVETPSPSYSSATSSPVATQRASSVSPKLSETSCSVSSLESTVKTSGSSAASGSKERQSWLDMVNGSPAVEDAGLSQTFAVQVHLLAPSEANSCKAPENSF</sequence>
<dbReference type="EMBL" id="AAKN02038280">
    <property type="status" value="NOT_ANNOTATED_CDS"/>
    <property type="molecule type" value="Genomic_DNA"/>
</dbReference>
<evidence type="ECO:0000313" key="3">
    <source>
        <dbReference type="Ensembl" id="ENSCPOP00000003088.3"/>
    </source>
</evidence>
<evidence type="ECO:0000313" key="4">
    <source>
        <dbReference type="Proteomes" id="UP000005447"/>
    </source>
</evidence>
<dbReference type="PANTHER" id="PTHR12844">
    <property type="entry name" value="CONNECTOR ENCHANCER OF KINASE SUPPRESSOR OF RAS"/>
    <property type="match status" value="1"/>
</dbReference>
<dbReference type="InterPro" id="IPR011993">
    <property type="entry name" value="PH-like_dom_sf"/>
</dbReference>
<dbReference type="InterPro" id="IPR051566">
    <property type="entry name" value="CNKSR"/>
</dbReference>
<reference evidence="4" key="1">
    <citation type="journal article" date="2011" name="Nature">
        <title>A high-resolution map of human evolutionary constraint using 29 mammals.</title>
        <authorList>
            <person name="Lindblad-Toh K."/>
            <person name="Garber M."/>
            <person name="Zuk O."/>
            <person name="Lin M.F."/>
            <person name="Parker B.J."/>
            <person name="Washietl S."/>
            <person name="Kheradpour P."/>
            <person name="Ernst J."/>
            <person name="Jordan G."/>
            <person name="Mauceli E."/>
            <person name="Ward L.D."/>
            <person name="Lowe C.B."/>
            <person name="Holloway A.K."/>
            <person name="Clamp M."/>
            <person name="Gnerre S."/>
            <person name="Alfoldi J."/>
            <person name="Beal K."/>
            <person name="Chang J."/>
            <person name="Clawson H."/>
            <person name="Cuff J."/>
            <person name="Di Palma F."/>
            <person name="Fitzgerald S."/>
            <person name="Flicek P."/>
            <person name="Guttman M."/>
            <person name="Hubisz M.J."/>
            <person name="Jaffe D.B."/>
            <person name="Jungreis I."/>
            <person name="Kent W.J."/>
            <person name="Kostka D."/>
            <person name="Lara M."/>
            <person name="Martins A.L."/>
            <person name="Massingham T."/>
            <person name="Moltke I."/>
            <person name="Raney B.J."/>
            <person name="Rasmussen M.D."/>
            <person name="Robinson J."/>
            <person name="Stark A."/>
            <person name="Vilella A.J."/>
            <person name="Wen J."/>
            <person name="Xie X."/>
            <person name="Zody M.C."/>
            <person name="Baldwin J."/>
            <person name="Bloom T."/>
            <person name="Chin C.W."/>
            <person name="Heiman D."/>
            <person name="Nicol R."/>
            <person name="Nusbaum C."/>
            <person name="Young S."/>
            <person name="Wilkinson J."/>
            <person name="Worley K.C."/>
            <person name="Kovar C.L."/>
            <person name="Muzny D.M."/>
            <person name="Gibbs R.A."/>
            <person name="Cree A."/>
            <person name="Dihn H.H."/>
            <person name="Fowler G."/>
            <person name="Jhangiani S."/>
            <person name="Joshi V."/>
            <person name="Lee S."/>
            <person name="Lewis L.R."/>
            <person name="Nazareth L.V."/>
            <person name="Okwuonu G."/>
            <person name="Santibanez J."/>
            <person name="Warren W.C."/>
            <person name="Mardis E.R."/>
            <person name="Weinstock G.M."/>
            <person name="Wilson R.K."/>
            <person name="Delehaunty K."/>
            <person name="Dooling D."/>
            <person name="Fronik C."/>
            <person name="Fulton L."/>
            <person name="Fulton B."/>
            <person name="Graves T."/>
            <person name="Minx P."/>
            <person name="Sodergren E."/>
            <person name="Birney E."/>
            <person name="Margulies E.H."/>
            <person name="Herrero J."/>
            <person name="Green E.D."/>
            <person name="Haussler D."/>
            <person name="Siepel A."/>
            <person name="Goldman N."/>
            <person name="Pollard K.S."/>
            <person name="Pedersen J.S."/>
            <person name="Lander E.S."/>
            <person name="Kellis M."/>
        </authorList>
    </citation>
    <scope>NUCLEOTIDE SEQUENCE [LARGE SCALE GENOMIC DNA]</scope>
    <source>
        <strain evidence="4">2N</strain>
    </source>
</reference>
<dbReference type="SUPFAM" id="SSF50729">
    <property type="entry name" value="PH domain-like"/>
    <property type="match status" value="1"/>
</dbReference>
<name>H0V0T9_CAVPO</name>
<evidence type="ECO:0000259" key="2">
    <source>
        <dbReference type="PROSITE" id="PS50003"/>
    </source>
</evidence>
<dbReference type="CDD" id="cd01260">
    <property type="entry name" value="PH_CNK_mammalian-like"/>
    <property type="match status" value="1"/>
</dbReference>
<dbReference type="Pfam" id="PF00169">
    <property type="entry name" value="PH"/>
    <property type="match status" value="1"/>
</dbReference>
<organism evidence="3 4">
    <name type="scientific">Cavia porcellus</name>
    <name type="common">Guinea pig</name>
    <dbReference type="NCBI Taxonomy" id="10141"/>
    <lineage>
        <taxon>Eukaryota</taxon>
        <taxon>Metazoa</taxon>
        <taxon>Chordata</taxon>
        <taxon>Craniata</taxon>
        <taxon>Vertebrata</taxon>
        <taxon>Euteleostomi</taxon>
        <taxon>Mammalia</taxon>
        <taxon>Eutheria</taxon>
        <taxon>Euarchontoglires</taxon>
        <taxon>Glires</taxon>
        <taxon>Rodentia</taxon>
        <taxon>Hystricomorpha</taxon>
        <taxon>Caviidae</taxon>
        <taxon>Cavia</taxon>
    </lineage>
</organism>
<dbReference type="Gene3D" id="2.30.29.30">
    <property type="entry name" value="Pleckstrin-homology domain (PH domain)/Phosphotyrosine-binding domain (PTB)"/>
    <property type="match status" value="1"/>
</dbReference>
<dbReference type="GeneTree" id="ENSGT00940000154428"/>
<gene>
    <name evidence="3" type="primary">IPCEF1</name>
</gene>
<proteinExistence type="predicted"/>
<protein>
    <submittedName>
        <fullName evidence="3">Interaction protein for cytohesin exchange factors 1</fullName>
    </submittedName>
</protein>
<feature type="domain" description="PH" evidence="2">
    <location>
        <begin position="34"/>
        <end position="133"/>
    </location>
</feature>
<keyword evidence="4" id="KW-1185">Reference proteome</keyword>
<dbReference type="AlphaFoldDB" id="H0V0T9"/>
<dbReference type="PROSITE" id="PS50003">
    <property type="entry name" value="PH_DOMAIN"/>
    <property type="match status" value="1"/>
</dbReference>
<dbReference type="HOGENOM" id="CLU_051850_0_0_1"/>
<feature type="compositionally biased region" description="Acidic residues" evidence="1">
    <location>
        <begin position="144"/>
        <end position="155"/>
    </location>
</feature>
<dbReference type="Ensembl" id="ENSCPOT00000003462.3">
    <property type="protein sequence ID" value="ENSCPOP00000003088.3"/>
    <property type="gene ID" value="ENSCPOG00000003418.4"/>
</dbReference>